<proteinExistence type="predicted"/>
<dbReference type="OrthoDB" id="10635505at2759"/>
<dbReference type="EMBL" id="KB445793">
    <property type="protein sequence ID" value="EMD39687.1"/>
    <property type="molecule type" value="Genomic_DNA"/>
</dbReference>
<feature type="compositionally biased region" description="Low complexity" evidence="1">
    <location>
        <begin position="261"/>
        <end position="272"/>
    </location>
</feature>
<sequence>MMSSLLFVPQQSTVNFVSAQKIQDMVFKYSNALNVFNECSPLEVEEIVFSNGLLTVLQDLAALVELYLCNFGSHLPKDVVDTSAAVIVSVRHQAYLLSWPRETELQFIMRRDHLVTAGRFFDTFLLKYDPLDQWKCSEGRRHWLKALRAFGLGRDCPVGGDNHGGPPGGEAQTRKSHRSEAQDPTMARTEDEPPRCRRRSEDLSSMGSSIPPASPTLTEKSCTEEHSTPSSRFPAGRRSHSISSSSSTYVNFSCDEDVEATADMSDTDSSSSGGPMAPARFSVHRSHSSKAIAMSTSTEADPPGLVAPAASQQSRSWSDTLRRYLNPWTHWWS</sequence>
<evidence type="ECO:0000256" key="1">
    <source>
        <dbReference type="SAM" id="MobiDB-lite"/>
    </source>
</evidence>
<name>M2RMI9_CERS8</name>
<dbReference type="HOGENOM" id="CLU_834192_0_0_1"/>
<dbReference type="Proteomes" id="UP000016930">
    <property type="component" value="Unassembled WGS sequence"/>
</dbReference>
<evidence type="ECO:0000313" key="2">
    <source>
        <dbReference type="EMBL" id="EMD39687.1"/>
    </source>
</evidence>
<gene>
    <name evidence="2" type="ORF">CERSUDRAFT_103678</name>
</gene>
<protein>
    <submittedName>
        <fullName evidence="2">Uncharacterized protein</fullName>
    </submittedName>
</protein>
<reference evidence="2 3" key="1">
    <citation type="journal article" date="2012" name="Proc. Natl. Acad. Sci. U.S.A.">
        <title>Comparative genomics of Ceriporiopsis subvermispora and Phanerochaete chrysosporium provide insight into selective ligninolysis.</title>
        <authorList>
            <person name="Fernandez-Fueyo E."/>
            <person name="Ruiz-Duenas F.J."/>
            <person name="Ferreira P."/>
            <person name="Floudas D."/>
            <person name="Hibbett D.S."/>
            <person name="Canessa P."/>
            <person name="Larrondo L.F."/>
            <person name="James T.Y."/>
            <person name="Seelenfreund D."/>
            <person name="Lobos S."/>
            <person name="Polanco R."/>
            <person name="Tello M."/>
            <person name="Honda Y."/>
            <person name="Watanabe T."/>
            <person name="Watanabe T."/>
            <person name="Ryu J.S."/>
            <person name="Kubicek C.P."/>
            <person name="Schmoll M."/>
            <person name="Gaskell J."/>
            <person name="Hammel K.E."/>
            <person name="St John F.J."/>
            <person name="Vanden Wymelenberg A."/>
            <person name="Sabat G."/>
            <person name="Splinter BonDurant S."/>
            <person name="Syed K."/>
            <person name="Yadav J.S."/>
            <person name="Doddapaneni H."/>
            <person name="Subramanian V."/>
            <person name="Lavin J.L."/>
            <person name="Oguiza J.A."/>
            <person name="Perez G."/>
            <person name="Pisabarro A.G."/>
            <person name="Ramirez L."/>
            <person name="Santoyo F."/>
            <person name="Master E."/>
            <person name="Coutinho P.M."/>
            <person name="Henrissat B."/>
            <person name="Lombard V."/>
            <person name="Magnuson J.K."/>
            <person name="Kuees U."/>
            <person name="Hori C."/>
            <person name="Igarashi K."/>
            <person name="Samejima M."/>
            <person name="Held B.W."/>
            <person name="Barry K.W."/>
            <person name="LaButti K.M."/>
            <person name="Lapidus A."/>
            <person name="Lindquist E.A."/>
            <person name="Lucas S.M."/>
            <person name="Riley R."/>
            <person name="Salamov A.A."/>
            <person name="Hoffmeister D."/>
            <person name="Schwenk D."/>
            <person name="Hadar Y."/>
            <person name="Yarden O."/>
            <person name="de Vries R.P."/>
            <person name="Wiebenga A."/>
            <person name="Stenlid J."/>
            <person name="Eastwood D."/>
            <person name="Grigoriev I.V."/>
            <person name="Berka R.M."/>
            <person name="Blanchette R.A."/>
            <person name="Kersten P."/>
            <person name="Martinez A.T."/>
            <person name="Vicuna R."/>
            <person name="Cullen D."/>
        </authorList>
    </citation>
    <scope>NUCLEOTIDE SEQUENCE [LARGE SCALE GENOMIC DNA]</scope>
    <source>
        <strain evidence="2 3">B</strain>
    </source>
</reference>
<dbReference type="AlphaFoldDB" id="M2RMI9"/>
<organism evidence="2 3">
    <name type="scientific">Ceriporiopsis subvermispora (strain B)</name>
    <name type="common">White-rot fungus</name>
    <name type="synonym">Gelatoporia subvermispora</name>
    <dbReference type="NCBI Taxonomy" id="914234"/>
    <lineage>
        <taxon>Eukaryota</taxon>
        <taxon>Fungi</taxon>
        <taxon>Dikarya</taxon>
        <taxon>Basidiomycota</taxon>
        <taxon>Agaricomycotina</taxon>
        <taxon>Agaricomycetes</taxon>
        <taxon>Polyporales</taxon>
        <taxon>Gelatoporiaceae</taxon>
        <taxon>Gelatoporia</taxon>
    </lineage>
</organism>
<feature type="compositionally biased region" description="Basic and acidic residues" evidence="1">
    <location>
        <begin position="188"/>
        <end position="202"/>
    </location>
</feature>
<feature type="region of interest" description="Disordered" evidence="1">
    <location>
        <begin position="158"/>
        <end position="249"/>
    </location>
</feature>
<feature type="region of interest" description="Disordered" evidence="1">
    <location>
        <begin position="261"/>
        <end position="312"/>
    </location>
</feature>
<evidence type="ECO:0000313" key="3">
    <source>
        <dbReference type="Proteomes" id="UP000016930"/>
    </source>
</evidence>
<keyword evidence="3" id="KW-1185">Reference proteome</keyword>
<accession>M2RMI9</accession>